<comment type="caution">
    <text evidence="1">The sequence shown here is derived from an EMBL/GenBank/DDBJ whole genome shotgun (WGS) entry which is preliminary data.</text>
</comment>
<evidence type="ECO:0000313" key="2">
    <source>
        <dbReference type="Proteomes" id="UP001596150"/>
    </source>
</evidence>
<evidence type="ECO:0000313" key="1">
    <source>
        <dbReference type="EMBL" id="MFC5518944.1"/>
    </source>
</evidence>
<organism evidence="1 2">
    <name type="scientific">Kaistia terrae</name>
    <dbReference type="NCBI Taxonomy" id="537017"/>
    <lineage>
        <taxon>Bacteria</taxon>
        <taxon>Pseudomonadati</taxon>
        <taxon>Pseudomonadota</taxon>
        <taxon>Alphaproteobacteria</taxon>
        <taxon>Hyphomicrobiales</taxon>
        <taxon>Kaistiaceae</taxon>
        <taxon>Kaistia</taxon>
    </lineage>
</organism>
<sequence length="81" mass="8960">MSAPNSYVAHRPLFDIVSDHETDMRNLRGLAAILYDALMEAEPVDRERAEGLAIVVTELVVAARKMNTLCDSLYSLSRVPA</sequence>
<gene>
    <name evidence="1" type="ORF">ACFPP9_24490</name>
</gene>
<dbReference type="Proteomes" id="UP001596150">
    <property type="component" value="Unassembled WGS sequence"/>
</dbReference>
<keyword evidence="2" id="KW-1185">Reference proteome</keyword>
<evidence type="ECO:0008006" key="3">
    <source>
        <dbReference type="Google" id="ProtNLM"/>
    </source>
</evidence>
<reference evidence="2" key="1">
    <citation type="journal article" date="2019" name="Int. J. Syst. Evol. Microbiol.">
        <title>The Global Catalogue of Microorganisms (GCM) 10K type strain sequencing project: providing services to taxonomists for standard genome sequencing and annotation.</title>
        <authorList>
            <consortium name="The Broad Institute Genomics Platform"/>
            <consortium name="The Broad Institute Genome Sequencing Center for Infectious Disease"/>
            <person name="Wu L."/>
            <person name="Ma J."/>
        </authorList>
    </citation>
    <scope>NUCLEOTIDE SEQUENCE [LARGE SCALE GENOMIC DNA]</scope>
    <source>
        <strain evidence="2">KACC 12633</strain>
    </source>
</reference>
<proteinExistence type="predicted"/>
<protein>
    <recommendedName>
        <fullName evidence="3">DUF2783 domain-containing protein</fullName>
    </recommendedName>
</protein>
<dbReference type="EMBL" id="JBHSML010000030">
    <property type="protein sequence ID" value="MFC5518944.1"/>
    <property type="molecule type" value="Genomic_DNA"/>
</dbReference>
<dbReference type="RefSeq" id="WP_266346382.1">
    <property type="nucleotide sequence ID" value="NZ_JAPKNH010000016.1"/>
</dbReference>
<name>A0ABW0Q3U4_9HYPH</name>
<accession>A0ABW0Q3U4</accession>